<feature type="transmembrane region" description="Helical" evidence="1">
    <location>
        <begin position="101"/>
        <end position="124"/>
    </location>
</feature>
<keyword evidence="3" id="KW-1185">Reference proteome</keyword>
<proteinExistence type="predicted"/>
<dbReference type="NCBIfam" id="NF041644">
    <property type="entry name" value="CBO0543_fam"/>
    <property type="match status" value="1"/>
</dbReference>
<comment type="caution">
    <text evidence="2">The sequence shown here is derived from an EMBL/GenBank/DDBJ whole genome shotgun (WGS) entry which is preliminary data.</text>
</comment>
<dbReference type="RefSeq" id="WP_101648190.1">
    <property type="nucleotide sequence ID" value="NZ_PGVE01000044.1"/>
</dbReference>
<evidence type="ECO:0000313" key="3">
    <source>
        <dbReference type="Proteomes" id="UP000234950"/>
    </source>
</evidence>
<accession>A0A2N5HFL0</accession>
<dbReference type="Proteomes" id="UP000234950">
    <property type="component" value="Unassembled WGS sequence"/>
</dbReference>
<dbReference type="InterPro" id="IPR048147">
    <property type="entry name" value="CBO0543-like"/>
</dbReference>
<organism evidence="2 3">
    <name type="scientific">Neobacillus cucumis</name>
    <dbReference type="NCBI Taxonomy" id="1740721"/>
    <lineage>
        <taxon>Bacteria</taxon>
        <taxon>Bacillati</taxon>
        <taxon>Bacillota</taxon>
        <taxon>Bacilli</taxon>
        <taxon>Bacillales</taxon>
        <taxon>Bacillaceae</taxon>
        <taxon>Neobacillus</taxon>
    </lineage>
</organism>
<sequence>MLHTVISYFRMALPLIYITATWKFADWRNWKKYYPSILFIVSVDFFISVLMYEYPLWTFRGSLMVPNHTIADFIIAFITFPNLTLLYLSMFPYKLHWFKQFVYIAVWVIIEVMLESLFMFAKLISYHHGWGFGWSCIVWIFLFIGLRLHQTRPLWAWVLCFVCTAFLILYFHIPVTTFR</sequence>
<evidence type="ECO:0000256" key="1">
    <source>
        <dbReference type="SAM" id="Phobius"/>
    </source>
</evidence>
<feature type="transmembrane region" description="Helical" evidence="1">
    <location>
        <begin position="37"/>
        <end position="57"/>
    </location>
</feature>
<feature type="transmembrane region" description="Helical" evidence="1">
    <location>
        <begin position="155"/>
        <end position="173"/>
    </location>
</feature>
<name>A0A2N5HFL0_9BACI</name>
<feature type="transmembrane region" description="Helical" evidence="1">
    <location>
        <begin position="130"/>
        <end position="148"/>
    </location>
</feature>
<dbReference type="AlphaFoldDB" id="A0A2N5HFL0"/>
<evidence type="ECO:0000313" key="2">
    <source>
        <dbReference type="EMBL" id="PLS04263.1"/>
    </source>
</evidence>
<feature type="transmembrane region" description="Helical" evidence="1">
    <location>
        <begin position="69"/>
        <end position="89"/>
    </location>
</feature>
<dbReference type="EMBL" id="PGVE01000044">
    <property type="protein sequence ID" value="PLS04263.1"/>
    <property type="molecule type" value="Genomic_DNA"/>
</dbReference>
<keyword evidence="1" id="KW-0812">Transmembrane</keyword>
<protein>
    <submittedName>
        <fullName evidence="2">Uncharacterized protein</fullName>
    </submittedName>
</protein>
<keyword evidence="1" id="KW-1133">Transmembrane helix</keyword>
<keyword evidence="1" id="KW-0472">Membrane</keyword>
<reference evidence="2 3" key="1">
    <citation type="submission" date="2017-11" db="EMBL/GenBank/DDBJ databases">
        <title>Comparitive Functional Genomics of Dry Heat Resistant strains isolated from the Viking Spacecraft.</title>
        <authorList>
            <person name="Seuylemezian A."/>
            <person name="Cooper K."/>
            <person name="Vaishampayan P."/>
        </authorList>
    </citation>
    <scope>NUCLEOTIDE SEQUENCE [LARGE SCALE GENOMIC DNA]</scope>
    <source>
        <strain evidence="2 3">V32-6</strain>
    </source>
</reference>
<gene>
    <name evidence="2" type="ORF">CVD27_12235</name>
</gene>